<dbReference type="RefSeq" id="WP_013397461.1">
    <property type="nucleotide sequence ID" value="NC_014643.1"/>
</dbReference>
<dbReference type="Proteomes" id="UP000000387">
    <property type="component" value="Chromosome"/>
</dbReference>
<reference evidence="2" key="1">
    <citation type="submission" date="2010-10" db="EMBL/GenBank/DDBJ databases">
        <title>The complete genome of Rothia dentocariosa ATCC 17931.</title>
        <authorList>
            <person name="Muzny D."/>
            <person name="Qin X."/>
            <person name="Buhay C."/>
            <person name="Dugan-Rocha S."/>
            <person name="Ding Y."/>
            <person name="Chen G."/>
            <person name="Hawes A."/>
            <person name="Holder M."/>
            <person name="Jhangiani S."/>
            <person name="Johnson A."/>
            <person name="Khan Z."/>
            <person name="Li Z."/>
            <person name="Liu W."/>
            <person name="Liu X."/>
            <person name="Perez L."/>
            <person name="Shen H."/>
            <person name="Wang Q."/>
            <person name="Watt J."/>
            <person name="Xi L."/>
            <person name="Xin Y."/>
            <person name="Zhou J."/>
            <person name="Deng J."/>
            <person name="Jiang H."/>
            <person name="Liu Y."/>
            <person name="Qu J."/>
            <person name="Song X.-Z."/>
            <person name="Zhang L."/>
            <person name="Villasana D."/>
            <person name="Johnson A."/>
            <person name="Liu J."/>
            <person name="Liyanage D."/>
            <person name="Lorensuhewa L."/>
            <person name="Robinson T."/>
            <person name="Song A."/>
            <person name="Song B.-B."/>
            <person name="Dinh H."/>
            <person name="Thornton R."/>
            <person name="Coyle M."/>
            <person name="Francisco L."/>
            <person name="Jackson L."/>
            <person name="Javaid M."/>
            <person name="Korchina V."/>
            <person name="Kovar C."/>
            <person name="Mata R."/>
            <person name="Mathew T."/>
            <person name="Ngo R."/>
            <person name="Nguyen L."/>
            <person name="Nguyen N."/>
            <person name="Okwuonu G."/>
            <person name="Ongeri F."/>
            <person name="Pham C."/>
            <person name="Simmons D."/>
            <person name="Wilczek-Boney K."/>
            <person name="Hale W."/>
            <person name="Jakkamsetti A."/>
            <person name="Pham P."/>
            <person name="Ruth R."/>
            <person name="San Lucas F."/>
            <person name="Warren J."/>
            <person name="Zhang J."/>
            <person name="Zhao Z."/>
            <person name="Zhou C."/>
            <person name="Zhu D."/>
            <person name="Lee S."/>
            <person name="Bess C."/>
            <person name="Blankenburg K."/>
            <person name="Forbes L."/>
            <person name="Fu Q."/>
            <person name="Gubbala S."/>
            <person name="Hirani K."/>
            <person name="Jayaseelan J.C."/>
            <person name="Lara F."/>
            <person name="Munidasa M."/>
            <person name="Palculict T."/>
            <person name="Patil S."/>
            <person name="Pu L.-L."/>
            <person name="Saada N."/>
            <person name="Tang L."/>
            <person name="Weissenberger G."/>
            <person name="Zhu Y."/>
            <person name="Hemphill L."/>
            <person name="Shang Y."/>
            <person name="Youmans B."/>
            <person name="Ayvaz T."/>
            <person name="Ross M."/>
            <person name="Santibanez J."/>
            <person name="Aqrawi P."/>
            <person name="Gross S."/>
            <person name="Joshi V."/>
            <person name="Fowler G."/>
            <person name="Nazareth L."/>
            <person name="Reid J."/>
            <person name="Worley K."/>
            <person name="Petrosino J."/>
            <person name="Highlander S."/>
            <person name="Gibbs R."/>
        </authorList>
    </citation>
    <scope>NUCLEOTIDE SEQUENCE [LARGE SCALE GENOMIC DNA]</scope>
    <source>
        <strain evidence="2">ATCC 17931 / CDC X599 / XDIA</strain>
    </source>
</reference>
<name>E3H4U5_ROTDC</name>
<dbReference type="KEGG" id="rdn:HMPREF0733_10106"/>
<dbReference type="GeneID" id="29742694"/>
<dbReference type="AlphaFoldDB" id="E3H4U5"/>
<proteinExistence type="predicted"/>
<sequence length="212" mass="23636">MVANVYIYSHSISGSTYAKAEEELTSYYEGLGYKVIRGQYPTGLGSVTLPASVSLLLKVVSVAVKLGRPIATIVSQGLRQWSINQIIGGRDRTHGFIHIQSIPMVSDESHGVSRGISTDNLLLSLVRATEIIRENTEPFRVVLKGVGDGHRGDKTYINGLRCDKNTVRPLARIAKVYRQFSDENNRQDLHFAFEERKVLGPKLTWHLAQEDK</sequence>
<protein>
    <submittedName>
        <fullName evidence="1">Uncharacterized protein</fullName>
    </submittedName>
</protein>
<evidence type="ECO:0000313" key="2">
    <source>
        <dbReference type="Proteomes" id="UP000000387"/>
    </source>
</evidence>
<dbReference type="EMBL" id="CP002280">
    <property type="protein sequence ID" value="ADP39564.1"/>
    <property type="molecule type" value="Genomic_DNA"/>
</dbReference>
<gene>
    <name evidence="1" type="ordered locus">HMPREF0733_10106</name>
</gene>
<evidence type="ECO:0000313" key="1">
    <source>
        <dbReference type="EMBL" id="ADP39564.1"/>
    </source>
</evidence>
<organism evidence="1 2">
    <name type="scientific">Rothia dentocariosa (strain ATCC 17931 / CDC X599 / XDIA)</name>
    <dbReference type="NCBI Taxonomy" id="762948"/>
    <lineage>
        <taxon>Bacteria</taxon>
        <taxon>Bacillati</taxon>
        <taxon>Actinomycetota</taxon>
        <taxon>Actinomycetes</taxon>
        <taxon>Micrococcales</taxon>
        <taxon>Micrococcaceae</taxon>
        <taxon>Rothia</taxon>
    </lineage>
</organism>
<accession>E3H4U5</accession>
<dbReference type="HOGENOM" id="CLU_1298988_0_0_11"/>